<organism evidence="1 2">
    <name type="scientific">Citrus x changshan-huyou</name>
    <dbReference type="NCBI Taxonomy" id="2935761"/>
    <lineage>
        <taxon>Eukaryota</taxon>
        <taxon>Viridiplantae</taxon>
        <taxon>Streptophyta</taxon>
        <taxon>Embryophyta</taxon>
        <taxon>Tracheophyta</taxon>
        <taxon>Spermatophyta</taxon>
        <taxon>Magnoliopsida</taxon>
        <taxon>eudicotyledons</taxon>
        <taxon>Gunneridae</taxon>
        <taxon>Pentapetalae</taxon>
        <taxon>rosids</taxon>
        <taxon>malvids</taxon>
        <taxon>Sapindales</taxon>
        <taxon>Rutaceae</taxon>
        <taxon>Aurantioideae</taxon>
        <taxon>Citrus</taxon>
    </lineage>
</organism>
<protein>
    <submittedName>
        <fullName evidence="1">Uncharacterized protein</fullName>
    </submittedName>
</protein>
<dbReference type="AlphaFoldDB" id="A0AAP0QHW9"/>
<gene>
    <name evidence="1" type="ORF">WN944_013397</name>
</gene>
<accession>A0AAP0QHW9</accession>
<dbReference type="Proteomes" id="UP001428341">
    <property type="component" value="Unassembled WGS sequence"/>
</dbReference>
<evidence type="ECO:0000313" key="1">
    <source>
        <dbReference type="EMBL" id="KAK9198213.1"/>
    </source>
</evidence>
<sequence length="81" mass="9198">MDASVTGAYNFSNAGVVPNFSIYHEKLFQHDAFNLKKLTYFSHRRLEGKFPKVVCTTWSLISCRFPVTPIIQVGESKGRKS</sequence>
<keyword evidence="2" id="KW-1185">Reference proteome</keyword>
<proteinExistence type="predicted"/>
<reference evidence="1 2" key="1">
    <citation type="submission" date="2024-05" db="EMBL/GenBank/DDBJ databases">
        <title>Haplotype-resolved chromosome-level genome assembly of Huyou (Citrus changshanensis).</title>
        <authorList>
            <person name="Miao C."/>
            <person name="Chen W."/>
            <person name="Wu Y."/>
            <person name="Wang L."/>
            <person name="Zhao S."/>
            <person name="Grierson D."/>
            <person name="Xu C."/>
            <person name="Chen K."/>
        </authorList>
    </citation>
    <scope>NUCLEOTIDE SEQUENCE [LARGE SCALE GENOMIC DNA]</scope>
    <source>
        <strain evidence="1">01-14</strain>
        <tissue evidence="1">Leaf</tissue>
    </source>
</reference>
<evidence type="ECO:0000313" key="2">
    <source>
        <dbReference type="Proteomes" id="UP001428341"/>
    </source>
</evidence>
<dbReference type="EMBL" id="JBCGBO010000005">
    <property type="protein sequence ID" value="KAK9198213.1"/>
    <property type="molecule type" value="Genomic_DNA"/>
</dbReference>
<comment type="caution">
    <text evidence="1">The sequence shown here is derived from an EMBL/GenBank/DDBJ whole genome shotgun (WGS) entry which is preliminary data.</text>
</comment>
<name>A0AAP0QHW9_9ROSI</name>